<sequence length="216" mass="22820">MEGTERPFEVSYGLGGNEGGEGGIYNSSSFFSLFSICGGLWSGPSLAHLTSFMSSEACLSTEVISSSEEALVAAPPRRRGRDRGRSGGDAPLEAQEAHSVGGRLDVAGAQASSPSPKCAAEVALEDGTKRLSIDLVELGPLVEREAARSGSAKMEVKGVVSGWMSRSTSNSIFTNFSAISTFRPPTHVLFLMITVKAIIPTSHAKAKKREAPPWMR</sequence>
<evidence type="ECO:0000313" key="1">
    <source>
        <dbReference type="EMBL" id="PWN49319.1"/>
    </source>
</evidence>
<gene>
    <name evidence="1" type="ORF">IE53DRAFT_152059</name>
</gene>
<evidence type="ECO:0000313" key="2">
    <source>
        <dbReference type="Proteomes" id="UP000245626"/>
    </source>
</evidence>
<organism evidence="1 2">
    <name type="scientific">Violaceomyces palustris</name>
    <dbReference type="NCBI Taxonomy" id="1673888"/>
    <lineage>
        <taxon>Eukaryota</taxon>
        <taxon>Fungi</taxon>
        <taxon>Dikarya</taxon>
        <taxon>Basidiomycota</taxon>
        <taxon>Ustilaginomycotina</taxon>
        <taxon>Ustilaginomycetes</taxon>
        <taxon>Violaceomycetales</taxon>
        <taxon>Violaceomycetaceae</taxon>
        <taxon>Violaceomyces</taxon>
    </lineage>
</organism>
<reference evidence="1 2" key="1">
    <citation type="journal article" date="2018" name="Mol. Biol. Evol.">
        <title>Broad Genomic Sampling Reveals a Smut Pathogenic Ancestry of the Fungal Clade Ustilaginomycotina.</title>
        <authorList>
            <person name="Kijpornyongpan T."/>
            <person name="Mondo S.J."/>
            <person name="Barry K."/>
            <person name="Sandor L."/>
            <person name="Lee J."/>
            <person name="Lipzen A."/>
            <person name="Pangilinan J."/>
            <person name="LaButti K."/>
            <person name="Hainaut M."/>
            <person name="Henrissat B."/>
            <person name="Grigoriev I.V."/>
            <person name="Spatafora J.W."/>
            <person name="Aime M.C."/>
        </authorList>
    </citation>
    <scope>NUCLEOTIDE SEQUENCE [LARGE SCALE GENOMIC DNA]</scope>
    <source>
        <strain evidence="1 2">SA 807</strain>
    </source>
</reference>
<name>A0ACD0NU18_9BASI</name>
<dbReference type="Proteomes" id="UP000245626">
    <property type="component" value="Unassembled WGS sequence"/>
</dbReference>
<accession>A0ACD0NU18</accession>
<dbReference type="EMBL" id="KZ820068">
    <property type="protein sequence ID" value="PWN49319.1"/>
    <property type="molecule type" value="Genomic_DNA"/>
</dbReference>
<proteinExistence type="predicted"/>
<protein>
    <submittedName>
        <fullName evidence="1">Uncharacterized protein</fullName>
    </submittedName>
</protein>
<keyword evidence="2" id="KW-1185">Reference proteome</keyword>